<dbReference type="NCBIfam" id="TIGR00464">
    <property type="entry name" value="gltX_bact"/>
    <property type="match status" value="1"/>
</dbReference>
<reference evidence="11" key="2">
    <citation type="submission" date="2016-04" db="EMBL/GenBank/DDBJ databases">
        <title>First Complete Genome Sequence of a Subdivision 6 Acidobacterium.</title>
        <authorList>
            <person name="Huang S."/>
            <person name="Vieira S."/>
            <person name="Bunk B."/>
            <person name="Riedel T."/>
            <person name="Sproeer C."/>
            <person name="Overmann J."/>
        </authorList>
    </citation>
    <scope>NUCLEOTIDE SEQUENCE [LARGE SCALE GENOMIC DNA]</scope>
    <source>
        <strain evidence="11">DSM 100886 HEG_-6_39</strain>
    </source>
</reference>
<keyword evidence="6 7" id="KW-0030">Aminoacyl-tRNA synthetase</keyword>
<dbReference type="GO" id="GO:0005524">
    <property type="term" value="F:ATP binding"/>
    <property type="evidence" value="ECO:0007669"/>
    <property type="project" value="UniProtKB-UniRule"/>
</dbReference>
<feature type="binding site" evidence="7">
    <location>
        <position position="131"/>
    </location>
    <ligand>
        <name>Zn(2+)</name>
        <dbReference type="ChEBI" id="CHEBI:29105"/>
    </ligand>
</feature>
<dbReference type="AlphaFoldDB" id="A0A143PV41"/>
<dbReference type="Gene3D" id="1.10.10.350">
    <property type="match status" value="1"/>
</dbReference>
<gene>
    <name evidence="10" type="primary">gltX1_2</name>
    <name evidence="7" type="synonym">gltX</name>
    <name evidence="10" type="ORF">LuPra_04905</name>
</gene>
<feature type="binding site" evidence="7">
    <location>
        <position position="106"/>
    </location>
    <ligand>
        <name>Zn(2+)</name>
        <dbReference type="ChEBI" id="CHEBI:29105"/>
    </ligand>
</feature>
<dbReference type="PROSITE" id="PS00178">
    <property type="entry name" value="AA_TRNA_LIGASE_I"/>
    <property type="match status" value="1"/>
</dbReference>
<keyword evidence="7" id="KW-0479">Metal-binding</keyword>
<feature type="short sequence motif" description="'KMSKS' region" evidence="7">
    <location>
        <begin position="248"/>
        <end position="252"/>
    </location>
</feature>
<keyword evidence="11" id="KW-1185">Reference proteome</keyword>
<dbReference type="Pfam" id="PF19269">
    <property type="entry name" value="Anticodon_2"/>
    <property type="match status" value="1"/>
</dbReference>
<keyword evidence="4 7" id="KW-0067">ATP-binding</keyword>
<dbReference type="Gene3D" id="3.40.50.620">
    <property type="entry name" value="HUPs"/>
    <property type="match status" value="1"/>
</dbReference>
<evidence type="ECO:0000256" key="4">
    <source>
        <dbReference type="ARBA" id="ARBA00022840"/>
    </source>
</evidence>
<dbReference type="InterPro" id="IPR001412">
    <property type="entry name" value="aa-tRNA-synth_I_CS"/>
</dbReference>
<dbReference type="PATRIC" id="fig|1813736.3.peg.5160"/>
<dbReference type="CDD" id="cd00808">
    <property type="entry name" value="GluRS_core"/>
    <property type="match status" value="1"/>
</dbReference>
<keyword evidence="5 7" id="KW-0648">Protein biosynthesis</keyword>
<dbReference type="GO" id="GO:0005737">
    <property type="term" value="C:cytoplasm"/>
    <property type="evidence" value="ECO:0007669"/>
    <property type="project" value="UniProtKB-SubCell"/>
</dbReference>
<dbReference type="InterPro" id="IPR020058">
    <property type="entry name" value="Glu/Gln-tRNA-synth_Ib_cat-dom"/>
</dbReference>
<dbReference type="SUPFAM" id="SSF48163">
    <property type="entry name" value="An anticodon-binding domain of class I aminoacyl-tRNA synthetases"/>
    <property type="match status" value="1"/>
</dbReference>
<dbReference type="InterPro" id="IPR000924">
    <property type="entry name" value="Glu/Gln-tRNA-synth"/>
</dbReference>
<proteinExistence type="inferred from homology"/>
<feature type="domain" description="Aminoacyl-tRNA synthetase class I anticodon-binding" evidence="9">
    <location>
        <begin position="332"/>
        <end position="467"/>
    </location>
</feature>
<evidence type="ECO:0000313" key="11">
    <source>
        <dbReference type="Proteomes" id="UP000076079"/>
    </source>
</evidence>
<dbReference type="GO" id="GO:0004818">
    <property type="term" value="F:glutamate-tRNA ligase activity"/>
    <property type="evidence" value="ECO:0007669"/>
    <property type="project" value="UniProtKB-UniRule"/>
</dbReference>
<feature type="binding site" evidence="7">
    <location>
        <position position="104"/>
    </location>
    <ligand>
        <name>Zn(2+)</name>
        <dbReference type="ChEBI" id="CHEBI:29105"/>
    </ligand>
</feature>
<accession>A0A143PV41</accession>
<dbReference type="EMBL" id="CP015136">
    <property type="protein sequence ID" value="AMY11649.1"/>
    <property type="molecule type" value="Genomic_DNA"/>
</dbReference>
<feature type="short sequence motif" description="'HIGH' region" evidence="7">
    <location>
        <begin position="7"/>
        <end position="17"/>
    </location>
</feature>
<dbReference type="OrthoDB" id="9807503at2"/>
<keyword evidence="7" id="KW-0963">Cytoplasm</keyword>
<dbReference type="Proteomes" id="UP000076079">
    <property type="component" value="Chromosome"/>
</dbReference>
<comment type="subunit">
    <text evidence="7">Monomer.</text>
</comment>
<dbReference type="InterPro" id="IPR004527">
    <property type="entry name" value="Glu-tRNA-ligase_bac/mito"/>
</dbReference>
<dbReference type="FunFam" id="3.40.50.620:FF:000045">
    <property type="entry name" value="Glutamate--tRNA ligase, mitochondrial"/>
    <property type="match status" value="1"/>
</dbReference>
<dbReference type="InterPro" id="IPR020751">
    <property type="entry name" value="aa-tRNA-synth_I_codon-bd_sub2"/>
</dbReference>
<evidence type="ECO:0000259" key="9">
    <source>
        <dbReference type="Pfam" id="PF19269"/>
    </source>
</evidence>
<keyword evidence="7" id="KW-0862">Zinc</keyword>
<dbReference type="InterPro" id="IPR008925">
    <property type="entry name" value="aa_tRNA-synth_I_cd-bd_sf"/>
</dbReference>
<evidence type="ECO:0000259" key="8">
    <source>
        <dbReference type="Pfam" id="PF00749"/>
    </source>
</evidence>
<feature type="domain" description="Glutamyl/glutaminyl-tRNA synthetase class Ib catalytic" evidence="8">
    <location>
        <begin position="2"/>
        <end position="317"/>
    </location>
</feature>
<comment type="catalytic activity">
    <reaction evidence="7">
        <text>tRNA(Glu) + L-glutamate + ATP = L-glutamyl-tRNA(Glu) + AMP + diphosphate</text>
        <dbReference type="Rhea" id="RHEA:23540"/>
        <dbReference type="Rhea" id="RHEA-COMP:9663"/>
        <dbReference type="Rhea" id="RHEA-COMP:9680"/>
        <dbReference type="ChEBI" id="CHEBI:29985"/>
        <dbReference type="ChEBI" id="CHEBI:30616"/>
        <dbReference type="ChEBI" id="CHEBI:33019"/>
        <dbReference type="ChEBI" id="CHEBI:78442"/>
        <dbReference type="ChEBI" id="CHEBI:78520"/>
        <dbReference type="ChEBI" id="CHEBI:456215"/>
        <dbReference type="EC" id="6.1.1.17"/>
    </reaction>
</comment>
<comment type="function">
    <text evidence="7">Catalyzes the attachment of glutamate to tRNA(Glu) in a two-step reaction: glutamate is first activated by ATP to form Glu-AMP and then transferred to the acceptor end of tRNA(Glu).</text>
</comment>
<dbReference type="InterPro" id="IPR045462">
    <property type="entry name" value="aa-tRNA-synth_I_cd-bd"/>
</dbReference>
<reference evidence="10 11" key="1">
    <citation type="journal article" date="2016" name="Genome Announc.">
        <title>First Complete Genome Sequence of a Subdivision 6 Acidobacterium Strain.</title>
        <authorList>
            <person name="Huang S."/>
            <person name="Vieira S."/>
            <person name="Bunk B."/>
            <person name="Riedel T."/>
            <person name="Sproer C."/>
            <person name="Overmann J."/>
        </authorList>
    </citation>
    <scope>NUCLEOTIDE SEQUENCE [LARGE SCALE GENOMIC DNA]</scope>
    <source>
        <strain evidence="11">DSM 100886 HEG_-6_39</strain>
    </source>
</reference>
<protein>
    <recommendedName>
        <fullName evidence="7">Glutamate--tRNA ligase</fullName>
        <ecNumber evidence="7">6.1.1.17</ecNumber>
    </recommendedName>
    <alternativeName>
        <fullName evidence="7">Glutamyl-tRNA synthetase</fullName>
        <shortName evidence="7">GluRS</shortName>
    </alternativeName>
</protein>
<evidence type="ECO:0000256" key="5">
    <source>
        <dbReference type="ARBA" id="ARBA00022917"/>
    </source>
</evidence>
<dbReference type="GO" id="GO:0000049">
    <property type="term" value="F:tRNA binding"/>
    <property type="evidence" value="ECO:0007669"/>
    <property type="project" value="InterPro"/>
</dbReference>
<evidence type="ECO:0000256" key="2">
    <source>
        <dbReference type="ARBA" id="ARBA00022598"/>
    </source>
</evidence>
<dbReference type="HAMAP" id="MF_00022">
    <property type="entry name" value="Glu_tRNA_synth_type1"/>
    <property type="match status" value="1"/>
</dbReference>
<dbReference type="KEGG" id="abac:LuPra_04905"/>
<name>A0A143PV41_LUTPR</name>
<keyword evidence="2 7" id="KW-0436">Ligase</keyword>
<dbReference type="GO" id="GO:0008270">
    <property type="term" value="F:zinc ion binding"/>
    <property type="evidence" value="ECO:0007669"/>
    <property type="project" value="UniProtKB-UniRule"/>
</dbReference>
<dbReference type="PRINTS" id="PR00987">
    <property type="entry name" value="TRNASYNTHGLU"/>
</dbReference>
<comment type="similarity">
    <text evidence="1 7">Belongs to the class-I aminoacyl-tRNA synthetase family. Glutamate--tRNA ligase type 1 subfamily.</text>
</comment>
<organism evidence="10 11">
    <name type="scientific">Luteitalea pratensis</name>
    <dbReference type="NCBI Taxonomy" id="1855912"/>
    <lineage>
        <taxon>Bacteria</taxon>
        <taxon>Pseudomonadati</taxon>
        <taxon>Acidobacteriota</taxon>
        <taxon>Vicinamibacteria</taxon>
        <taxon>Vicinamibacterales</taxon>
        <taxon>Vicinamibacteraceae</taxon>
        <taxon>Luteitalea</taxon>
    </lineage>
</organism>
<evidence type="ECO:0000313" key="10">
    <source>
        <dbReference type="EMBL" id="AMY11649.1"/>
    </source>
</evidence>
<keyword evidence="3 7" id="KW-0547">Nucleotide-binding</keyword>
<dbReference type="InterPro" id="IPR049940">
    <property type="entry name" value="GluQ/Sye"/>
</dbReference>
<evidence type="ECO:0000256" key="1">
    <source>
        <dbReference type="ARBA" id="ARBA00007894"/>
    </source>
</evidence>
<dbReference type="STRING" id="1855912.LuPra_04905"/>
<feature type="binding site" evidence="7">
    <location>
        <position position="133"/>
    </location>
    <ligand>
        <name>Zn(2+)</name>
        <dbReference type="ChEBI" id="CHEBI:29105"/>
    </ligand>
</feature>
<dbReference type="EC" id="6.1.1.17" evidence="7"/>
<dbReference type="InterPro" id="IPR033910">
    <property type="entry name" value="GluRS_core"/>
</dbReference>
<comment type="subcellular location">
    <subcellularLocation>
        <location evidence="7">Cytoplasm</location>
    </subcellularLocation>
</comment>
<feature type="binding site" evidence="7">
    <location>
        <position position="251"/>
    </location>
    <ligand>
        <name>ATP</name>
        <dbReference type="ChEBI" id="CHEBI:30616"/>
    </ligand>
</feature>
<evidence type="ECO:0000256" key="6">
    <source>
        <dbReference type="ARBA" id="ARBA00023146"/>
    </source>
</evidence>
<evidence type="ECO:0000256" key="7">
    <source>
        <dbReference type="HAMAP-Rule" id="MF_00022"/>
    </source>
</evidence>
<dbReference type="RefSeq" id="WP_110173179.1">
    <property type="nucleotide sequence ID" value="NZ_CP015136.1"/>
</dbReference>
<comment type="cofactor">
    <cofactor evidence="7">
        <name>Zn(2+)</name>
        <dbReference type="ChEBI" id="CHEBI:29105"/>
    </cofactor>
    <text evidence="7">Binds 1 zinc ion per subunit.</text>
</comment>
<dbReference type="Pfam" id="PF00749">
    <property type="entry name" value="tRNA-synt_1c"/>
    <property type="match status" value="1"/>
</dbReference>
<dbReference type="SUPFAM" id="SSF52374">
    <property type="entry name" value="Nucleotidylyl transferase"/>
    <property type="match status" value="1"/>
</dbReference>
<dbReference type="GO" id="GO:0006424">
    <property type="term" value="P:glutamyl-tRNA aminoacylation"/>
    <property type="evidence" value="ECO:0007669"/>
    <property type="project" value="UniProtKB-UniRule"/>
</dbReference>
<dbReference type="InterPro" id="IPR014729">
    <property type="entry name" value="Rossmann-like_a/b/a_fold"/>
</dbReference>
<sequence length="503" mass="54631">MRVRFAPSPTGHLHVGNARTALFNWLLARGQGGTLVLRLEDTDEARSTVASAEGILEDLHWLGIDWHEGPDVGGEFGPYRQTQRLAVYRAYADRLRDAGHAYYCFCSPADLEAARDVAVREGRTPQYAGICRHLDPVASRARVDAGEPAALRFRVPAEIAVTFTDVVRGPITTDIAMIGDFVLLRQNGLPAYNFAVVVDDVAMRISLVVRGEDHVPNTPRQCLIYRALGETPPQFAHLSLVLGPDHAPLSKRHGASSVAEFRARGILPEALRNYLVLLGWSPGNDEEILPIEELARRFRVEDVTRSAGVFDPDKLAWMNRHYLKEAEPTRIAALLVPHLQDAGVLSASMPGDDRLLSFLTACVPLIAGTVDRLADAPERLRPVFEMPRAGAVLEHFGAEEAAAADAGRAVVVAFAQELSARPRLTRETFRDAAQQVRQRTGQKGRALFHPIRLALTGADSGPELDLLVPAIDAGADVPRDAGLAPIVGCRERAAICAAAILGS</sequence>
<evidence type="ECO:0000256" key="3">
    <source>
        <dbReference type="ARBA" id="ARBA00022741"/>
    </source>
</evidence>
<dbReference type="PANTHER" id="PTHR43311">
    <property type="entry name" value="GLUTAMATE--TRNA LIGASE"/>
    <property type="match status" value="1"/>
</dbReference>
<dbReference type="PANTHER" id="PTHR43311:SF2">
    <property type="entry name" value="GLUTAMATE--TRNA LIGASE, MITOCHONDRIAL-RELATED"/>
    <property type="match status" value="1"/>
</dbReference>